<dbReference type="AlphaFoldDB" id="A0A1T4Y3H3"/>
<dbReference type="RefSeq" id="WP_078817350.1">
    <property type="nucleotide sequence ID" value="NZ_FUYJ01000002.1"/>
</dbReference>
<evidence type="ECO:0000256" key="7">
    <source>
        <dbReference type="ARBA" id="ARBA00022840"/>
    </source>
</evidence>
<comment type="catalytic activity">
    <reaction evidence="1">
        <text>ATP + protein L-histidine = ADP + protein N-phospho-L-histidine.</text>
        <dbReference type="EC" id="2.7.13.3"/>
    </reaction>
</comment>
<evidence type="ECO:0000256" key="5">
    <source>
        <dbReference type="ARBA" id="ARBA00022741"/>
    </source>
</evidence>
<dbReference type="InterPro" id="IPR003594">
    <property type="entry name" value="HATPase_dom"/>
</dbReference>
<dbReference type="SMART" id="SM00086">
    <property type="entry name" value="PAC"/>
    <property type="match status" value="1"/>
</dbReference>
<evidence type="ECO:0000313" key="12">
    <source>
        <dbReference type="EMBL" id="SKA96359.1"/>
    </source>
</evidence>
<dbReference type="Gene3D" id="1.10.287.130">
    <property type="match status" value="1"/>
</dbReference>
<keyword evidence="8" id="KW-0902">Two-component regulatory system</keyword>
<evidence type="ECO:0000256" key="4">
    <source>
        <dbReference type="ARBA" id="ARBA00022679"/>
    </source>
</evidence>
<dbReference type="PANTHER" id="PTHR43065">
    <property type="entry name" value="SENSOR HISTIDINE KINASE"/>
    <property type="match status" value="1"/>
</dbReference>
<dbReference type="InterPro" id="IPR000700">
    <property type="entry name" value="PAS-assoc_C"/>
</dbReference>
<dbReference type="InterPro" id="IPR001610">
    <property type="entry name" value="PAC"/>
</dbReference>
<evidence type="ECO:0000256" key="1">
    <source>
        <dbReference type="ARBA" id="ARBA00000085"/>
    </source>
</evidence>
<dbReference type="Pfam" id="PF13426">
    <property type="entry name" value="PAS_9"/>
    <property type="match status" value="1"/>
</dbReference>
<evidence type="ECO:0000256" key="2">
    <source>
        <dbReference type="ARBA" id="ARBA00012438"/>
    </source>
</evidence>
<dbReference type="SUPFAM" id="SSF47384">
    <property type="entry name" value="Homodimeric domain of signal transducing histidine kinase"/>
    <property type="match status" value="1"/>
</dbReference>
<dbReference type="GO" id="GO:0005524">
    <property type="term" value="F:ATP binding"/>
    <property type="evidence" value="ECO:0007669"/>
    <property type="project" value="UniProtKB-KW"/>
</dbReference>
<keyword evidence="7" id="KW-0067">ATP-binding</keyword>
<keyword evidence="4" id="KW-0808">Transferase</keyword>
<keyword evidence="3" id="KW-0597">Phosphoprotein</keyword>
<dbReference type="SMART" id="SM00388">
    <property type="entry name" value="HisKA"/>
    <property type="match status" value="1"/>
</dbReference>
<dbReference type="NCBIfam" id="TIGR00229">
    <property type="entry name" value="sensory_box"/>
    <property type="match status" value="1"/>
</dbReference>
<feature type="domain" description="Histidine kinase" evidence="9">
    <location>
        <begin position="151"/>
        <end position="356"/>
    </location>
</feature>
<dbReference type="SMART" id="SM00091">
    <property type="entry name" value="PAS"/>
    <property type="match status" value="1"/>
</dbReference>
<gene>
    <name evidence="12" type="ORF">SAMN04244570_1809</name>
</gene>
<evidence type="ECO:0000313" key="13">
    <source>
        <dbReference type="Proteomes" id="UP000190042"/>
    </source>
</evidence>
<dbReference type="CDD" id="cd00082">
    <property type="entry name" value="HisKA"/>
    <property type="match status" value="1"/>
</dbReference>
<keyword evidence="6" id="KW-0418">Kinase</keyword>
<dbReference type="Gene3D" id="3.30.450.20">
    <property type="entry name" value="PAS domain"/>
    <property type="match status" value="1"/>
</dbReference>
<dbReference type="PRINTS" id="PR00344">
    <property type="entry name" value="BCTRLSENSOR"/>
</dbReference>
<sequence length="360" mass="40912">MFKIPIQQRDTTRYYNYLDLFFQQSQDPISVFDLDDKIVTINPAFEELYGWKLEECLGKVIRFYPDTELESVRARCELLKKGESLNSVQVIEKRKDGTCFHAEITMAPIFNEHNEVVAISNITRDITLRLQAEAYALEIERLRTTSNIAAVVAHEIRNPMTAITGFVQMMNNDSANPYSPFTQIMESEITNINQIVTDFLVLSKPTLHQSSSFSVIETIQEVIDEFCGKFNKREITCHLHRINQNPVLLGNKASLKQVFFNILTNSCEAIDHNGQIDITFSLTDETLCIFIQDDGNGMDEPTLAAIYQPFFSTKEHGTGLGMLISKKIIVDHKGTLEVESLQGAWTKVIIHLPLSNDSLH</sequence>
<keyword evidence="13" id="KW-1185">Reference proteome</keyword>
<protein>
    <recommendedName>
        <fullName evidence="2">histidine kinase</fullName>
        <ecNumber evidence="2">2.7.13.3</ecNumber>
    </recommendedName>
</protein>
<dbReference type="Pfam" id="PF02518">
    <property type="entry name" value="HATPase_c"/>
    <property type="match status" value="1"/>
</dbReference>
<dbReference type="Gene3D" id="3.30.565.10">
    <property type="entry name" value="Histidine kinase-like ATPase, C-terminal domain"/>
    <property type="match status" value="1"/>
</dbReference>
<dbReference type="PANTHER" id="PTHR43065:SF10">
    <property type="entry name" value="PEROXIDE STRESS-ACTIVATED HISTIDINE KINASE MAK3"/>
    <property type="match status" value="1"/>
</dbReference>
<proteinExistence type="predicted"/>
<dbReference type="InterPro" id="IPR036890">
    <property type="entry name" value="HATPase_C_sf"/>
</dbReference>
<dbReference type="InterPro" id="IPR004358">
    <property type="entry name" value="Sig_transdc_His_kin-like_C"/>
</dbReference>
<dbReference type="SUPFAM" id="SSF55874">
    <property type="entry name" value="ATPase domain of HSP90 chaperone/DNA topoisomerase II/histidine kinase"/>
    <property type="match status" value="1"/>
</dbReference>
<evidence type="ECO:0000259" key="10">
    <source>
        <dbReference type="PROSITE" id="PS50112"/>
    </source>
</evidence>
<evidence type="ECO:0000256" key="6">
    <source>
        <dbReference type="ARBA" id="ARBA00022777"/>
    </source>
</evidence>
<dbReference type="EC" id="2.7.13.3" evidence="2"/>
<dbReference type="InterPro" id="IPR036097">
    <property type="entry name" value="HisK_dim/P_sf"/>
</dbReference>
<dbReference type="InterPro" id="IPR000014">
    <property type="entry name" value="PAS"/>
</dbReference>
<organism evidence="12 13">
    <name type="scientific">Sporosarcina newyorkensis</name>
    <dbReference type="NCBI Taxonomy" id="759851"/>
    <lineage>
        <taxon>Bacteria</taxon>
        <taxon>Bacillati</taxon>
        <taxon>Bacillota</taxon>
        <taxon>Bacilli</taxon>
        <taxon>Bacillales</taxon>
        <taxon>Caryophanaceae</taxon>
        <taxon>Sporosarcina</taxon>
    </lineage>
</organism>
<dbReference type="PROSITE" id="PS50113">
    <property type="entry name" value="PAC"/>
    <property type="match status" value="1"/>
</dbReference>
<dbReference type="SMART" id="SM00387">
    <property type="entry name" value="HATPase_c"/>
    <property type="match status" value="1"/>
</dbReference>
<dbReference type="InterPro" id="IPR005467">
    <property type="entry name" value="His_kinase_dom"/>
</dbReference>
<dbReference type="InterPro" id="IPR003661">
    <property type="entry name" value="HisK_dim/P_dom"/>
</dbReference>
<dbReference type="GO" id="GO:0000155">
    <property type="term" value="F:phosphorelay sensor kinase activity"/>
    <property type="evidence" value="ECO:0007669"/>
    <property type="project" value="InterPro"/>
</dbReference>
<keyword evidence="5" id="KW-0547">Nucleotide-binding</keyword>
<dbReference type="EMBL" id="FUYJ01000002">
    <property type="protein sequence ID" value="SKA96359.1"/>
    <property type="molecule type" value="Genomic_DNA"/>
</dbReference>
<feature type="domain" description="PAS" evidence="10">
    <location>
        <begin position="14"/>
        <end position="59"/>
    </location>
</feature>
<evidence type="ECO:0000259" key="11">
    <source>
        <dbReference type="PROSITE" id="PS50113"/>
    </source>
</evidence>
<dbReference type="Proteomes" id="UP000190042">
    <property type="component" value="Unassembled WGS sequence"/>
</dbReference>
<accession>A0A1T4Y3H3</accession>
<dbReference type="PROSITE" id="PS50109">
    <property type="entry name" value="HIS_KIN"/>
    <property type="match status" value="1"/>
</dbReference>
<dbReference type="SUPFAM" id="SSF55785">
    <property type="entry name" value="PYP-like sensor domain (PAS domain)"/>
    <property type="match status" value="1"/>
</dbReference>
<dbReference type="PROSITE" id="PS50112">
    <property type="entry name" value="PAS"/>
    <property type="match status" value="1"/>
</dbReference>
<dbReference type="InterPro" id="IPR035965">
    <property type="entry name" value="PAS-like_dom_sf"/>
</dbReference>
<evidence type="ECO:0000256" key="3">
    <source>
        <dbReference type="ARBA" id="ARBA00022553"/>
    </source>
</evidence>
<feature type="domain" description="PAC" evidence="11">
    <location>
        <begin position="84"/>
        <end position="138"/>
    </location>
</feature>
<evidence type="ECO:0000256" key="8">
    <source>
        <dbReference type="ARBA" id="ARBA00023012"/>
    </source>
</evidence>
<reference evidence="13" key="1">
    <citation type="submission" date="2017-02" db="EMBL/GenBank/DDBJ databases">
        <authorList>
            <person name="Varghese N."/>
            <person name="Submissions S."/>
        </authorList>
    </citation>
    <scope>NUCLEOTIDE SEQUENCE [LARGE SCALE GENOMIC DNA]</scope>
    <source>
        <strain evidence="13">DSM 23966</strain>
    </source>
</reference>
<name>A0A1T4Y3H3_9BACL</name>
<evidence type="ECO:0000259" key="9">
    <source>
        <dbReference type="PROSITE" id="PS50109"/>
    </source>
</evidence>
<dbReference type="CDD" id="cd00130">
    <property type="entry name" value="PAS"/>
    <property type="match status" value="1"/>
</dbReference>
<dbReference type="Pfam" id="PF00512">
    <property type="entry name" value="HisKA"/>
    <property type="match status" value="1"/>
</dbReference>